<sequence length="387" mass="43883">MLPAAVDGEYPPPPLVGRPFAQTAIPYSILFVVGTLGNTAVLAYVFFITRSLKSSVTALGNTFVYIVALCAVDLLVTVSIPFSLSNTILNNWVFGEVGCKLHWAVELSNKMCSTFLLTALAFDRYMAICHPEYKRIHQMRQTIFITSFLAILSICLILPVVFSATVRSFTGLGQYVTHKKETYDVVKYMCVDGMRRDVKLLVVAFLIVFAFVLPCSLLTFFYTKIVLRLRRQQRTMLQSRIPIRRITIYTMAVTLFYLSCQVPFWLPQIYGIVCMVFGYKVNPSYITLTYYSHLLPFVSASFNWIFYARLNSQFKKGLVLVTERLIRKRTKSLQLQNGQIRDRELDDVALDLISKSDDVMTMCPNCEAQLTFKPSNGKLLSTAVATP</sequence>
<feature type="transmembrane region" description="Helical" evidence="10">
    <location>
        <begin position="201"/>
        <end position="225"/>
    </location>
</feature>
<dbReference type="Proteomes" id="UP001303046">
    <property type="component" value="Unassembled WGS sequence"/>
</dbReference>
<dbReference type="PANTHER" id="PTHR24229">
    <property type="entry name" value="NEUROPEPTIDES RECEPTOR"/>
    <property type="match status" value="1"/>
</dbReference>
<feature type="transmembrane region" description="Helical" evidence="10">
    <location>
        <begin position="102"/>
        <end position="122"/>
    </location>
</feature>
<comment type="caution">
    <text evidence="12">The sequence shown here is derived from an EMBL/GenBank/DDBJ whole genome shotgun (WGS) entry which is preliminary data.</text>
</comment>
<accession>A0ABR1E5B3</accession>
<keyword evidence="13" id="KW-1185">Reference proteome</keyword>
<feature type="transmembrane region" description="Helical" evidence="10">
    <location>
        <begin position="286"/>
        <end position="306"/>
    </location>
</feature>
<evidence type="ECO:0000256" key="7">
    <source>
        <dbReference type="ARBA" id="ARBA00023170"/>
    </source>
</evidence>
<keyword evidence="4 10" id="KW-1133">Transmembrane helix</keyword>
<keyword evidence="2" id="KW-1003">Cell membrane</keyword>
<dbReference type="Pfam" id="PF00001">
    <property type="entry name" value="7tm_1"/>
    <property type="match status" value="1"/>
</dbReference>
<dbReference type="PROSITE" id="PS50262">
    <property type="entry name" value="G_PROTEIN_RECEP_F1_2"/>
    <property type="match status" value="1"/>
</dbReference>
<evidence type="ECO:0000256" key="10">
    <source>
        <dbReference type="SAM" id="Phobius"/>
    </source>
</evidence>
<feature type="transmembrane region" description="Helical" evidence="10">
    <location>
        <begin position="143"/>
        <end position="162"/>
    </location>
</feature>
<comment type="similarity">
    <text evidence="9">Belongs to the G-protein coupled receptor 1 family.</text>
</comment>
<evidence type="ECO:0000256" key="9">
    <source>
        <dbReference type="RuleBase" id="RU000688"/>
    </source>
</evidence>
<dbReference type="InterPro" id="IPR000276">
    <property type="entry name" value="GPCR_Rhodpsn"/>
</dbReference>
<dbReference type="Gene3D" id="1.20.1070.10">
    <property type="entry name" value="Rhodopsin 7-helix transmembrane proteins"/>
    <property type="match status" value="1"/>
</dbReference>
<name>A0ABR1E5B3_NECAM</name>
<dbReference type="SUPFAM" id="SSF81321">
    <property type="entry name" value="Family A G protein-coupled receptor-like"/>
    <property type="match status" value="1"/>
</dbReference>
<dbReference type="CDD" id="cd00637">
    <property type="entry name" value="7tm_classA_rhodopsin-like"/>
    <property type="match status" value="1"/>
</dbReference>
<dbReference type="PRINTS" id="PR00237">
    <property type="entry name" value="GPCRRHODOPSN"/>
</dbReference>
<proteinExistence type="inferred from homology"/>
<dbReference type="InterPro" id="IPR017452">
    <property type="entry name" value="GPCR_Rhodpsn_7TM"/>
</dbReference>
<gene>
    <name evidence="12" type="primary">Necator_chrV.g20343</name>
    <name evidence="12" type="ORF">RB195_015551</name>
</gene>
<evidence type="ECO:0000256" key="4">
    <source>
        <dbReference type="ARBA" id="ARBA00022989"/>
    </source>
</evidence>
<keyword evidence="6 10" id="KW-0472">Membrane</keyword>
<keyword evidence="5 9" id="KW-0297">G-protein coupled receptor</keyword>
<evidence type="ECO:0000256" key="8">
    <source>
        <dbReference type="ARBA" id="ARBA00023224"/>
    </source>
</evidence>
<evidence type="ECO:0000313" key="12">
    <source>
        <dbReference type="EMBL" id="KAK6757795.1"/>
    </source>
</evidence>
<keyword evidence="7 9" id="KW-0675">Receptor</keyword>
<keyword evidence="3 9" id="KW-0812">Transmembrane</keyword>
<feature type="transmembrane region" description="Helical" evidence="10">
    <location>
        <begin position="24"/>
        <end position="47"/>
    </location>
</feature>
<feature type="domain" description="G-protein coupled receptors family 1 profile" evidence="11">
    <location>
        <begin position="37"/>
        <end position="307"/>
    </location>
</feature>
<feature type="transmembrane region" description="Helical" evidence="10">
    <location>
        <begin position="59"/>
        <end position="82"/>
    </location>
</feature>
<protein>
    <recommendedName>
        <fullName evidence="11">G-protein coupled receptors family 1 profile domain-containing protein</fullName>
    </recommendedName>
</protein>
<dbReference type="EMBL" id="JAVFWL010000005">
    <property type="protein sequence ID" value="KAK6757795.1"/>
    <property type="molecule type" value="Genomic_DNA"/>
</dbReference>
<evidence type="ECO:0000259" key="11">
    <source>
        <dbReference type="PROSITE" id="PS50262"/>
    </source>
</evidence>
<comment type="subcellular location">
    <subcellularLocation>
        <location evidence="1">Cell membrane</location>
        <topology evidence="1">Multi-pass membrane protein</topology>
    </subcellularLocation>
</comment>
<keyword evidence="8 9" id="KW-0807">Transducer</keyword>
<evidence type="ECO:0000313" key="13">
    <source>
        <dbReference type="Proteomes" id="UP001303046"/>
    </source>
</evidence>
<evidence type="ECO:0000256" key="6">
    <source>
        <dbReference type="ARBA" id="ARBA00023136"/>
    </source>
</evidence>
<organism evidence="12 13">
    <name type="scientific">Necator americanus</name>
    <name type="common">Human hookworm</name>
    <dbReference type="NCBI Taxonomy" id="51031"/>
    <lineage>
        <taxon>Eukaryota</taxon>
        <taxon>Metazoa</taxon>
        <taxon>Ecdysozoa</taxon>
        <taxon>Nematoda</taxon>
        <taxon>Chromadorea</taxon>
        <taxon>Rhabditida</taxon>
        <taxon>Rhabditina</taxon>
        <taxon>Rhabditomorpha</taxon>
        <taxon>Strongyloidea</taxon>
        <taxon>Ancylostomatidae</taxon>
        <taxon>Bunostominae</taxon>
        <taxon>Necator</taxon>
    </lineage>
</organism>
<evidence type="ECO:0000256" key="5">
    <source>
        <dbReference type="ARBA" id="ARBA00023040"/>
    </source>
</evidence>
<dbReference type="PROSITE" id="PS00237">
    <property type="entry name" value="G_PROTEIN_RECEP_F1_1"/>
    <property type="match status" value="1"/>
</dbReference>
<dbReference type="PANTHER" id="PTHR24229:SF95">
    <property type="entry name" value="G-PROTEIN COUPLED RECEPTOR C06G4.5-RELATED"/>
    <property type="match status" value="1"/>
</dbReference>
<reference evidence="12 13" key="1">
    <citation type="submission" date="2023-08" db="EMBL/GenBank/DDBJ databases">
        <title>A Necator americanus chromosomal reference genome.</title>
        <authorList>
            <person name="Ilik V."/>
            <person name="Petrzelkova K.J."/>
            <person name="Pardy F."/>
            <person name="Fuh T."/>
            <person name="Niatou-Singa F.S."/>
            <person name="Gouil Q."/>
            <person name="Baker L."/>
            <person name="Ritchie M.E."/>
            <person name="Jex A.R."/>
            <person name="Gazzola D."/>
            <person name="Li H."/>
            <person name="Toshio Fujiwara R."/>
            <person name="Zhan B."/>
            <person name="Aroian R.V."/>
            <person name="Pafco B."/>
            <person name="Schwarz E.M."/>
        </authorList>
    </citation>
    <scope>NUCLEOTIDE SEQUENCE [LARGE SCALE GENOMIC DNA]</scope>
    <source>
        <strain evidence="12 13">Aroian</strain>
        <tissue evidence="12">Whole animal</tissue>
    </source>
</reference>
<feature type="transmembrane region" description="Helical" evidence="10">
    <location>
        <begin position="246"/>
        <end position="266"/>
    </location>
</feature>
<evidence type="ECO:0000256" key="1">
    <source>
        <dbReference type="ARBA" id="ARBA00004651"/>
    </source>
</evidence>
<evidence type="ECO:0000256" key="3">
    <source>
        <dbReference type="ARBA" id="ARBA00022692"/>
    </source>
</evidence>
<evidence type="ECO:0000256" key="2">
    <source>
        <dbReference type="ARBA" id="ARBA00022475"/>
    </source>
</evidence>